<dbReference type="AlphaFoldDB" id="A0A1Q3D286"/>
<dbReference type="GO" id="GO:0008270">
    <property type="term" value="F:zinc ion binding"/>
    <property type="evidence" value="ECO:0007669"/>
    <property type="project" value="UniProtKB-KW"/>
</dbReference>
<evidence type="ECO:0000256" key="2">
    <source>
        <dbReference type="ARBA" id="ARBA00022723"/>
    </source>
</evidence>
<dbReference type="PANTHER" id="PTHR47847:SF2">
    <property type="entry name" value="FCS-LIKE ZINC FINGER 17-RELATED"/>
    <property type="match status" value="1"/>
</dbReference>
<evidence type="ECO:0000259" key="5">
    <source>
        <dbReference type="PROSITE" id="PS51795"/>
    </source>
</evidence>
<keyword evidence="2" id="KW-0479">Metal-binding</keyword>
<dbReference type="STRING" id="3775.A0A1Q3D286"/>
<dbReference type="InterPro" id="IPR007650">
    <property type="entry name" value="Zf-FLZ_dom"/>
</dbReference>
<evidence type="ECO:0000256" key="1">
    <source>
        <dbReference type="ARBA" id="ARBA00009374"/>
    </source>
</evidence>
<dbReference type="EMBL" id="BDDD01003954">
    <property type="protein sequence ID" value="GAV86554.1"/>
    <property type="molecule type" value="Genomic_DNA"/>
</dbReference>
<evidence type="ECO:0000256" key="4">
    <source>
        <dbReference type="PROSITE-ProRule" id="PRU01131"/>
    </source>
</evidence>
<keyword evidence="3" id="KW-0863">Zinc-finger</keyword>
<dbReference type="OrthoDB" id="1927223at2759"/>
<comment type="caution">
    <text evidence="6">The sequence shown here is derived from an EMBL/GenBank/DDBJ whole genome shotgun (WGS) entry which is preliminary data.</text>
</comment>
<evidence type="ECO:0000313" key="6">
    <source>
        <dbReference type="EMBL" id="GAV86554.1"/>
    </source>
</evidence>
<keyword evidence="7" id="KW-1185">Reference proteome</keyword>
<gene>
    <name evidence="6" type="ORF">CFOL_v3_29984</name>
</gene>
<evidence type="ECO:0000256" key="3">
    <source>
        <dbReference type="ARBA" id="ARBA00022771"/>
    </source>
</evidence>
<feature type="domain" description="FLZ-type" evidence="5">
    <location>
        <begin position="83"/>
        <end position="127"/>
    </location>
</feature>
<dbReference type="PANTHER" id="PTHR47847">
    <property type="entry name" value="FCS-LIKE ZINC FINGER 17"/>
    <property type="match status" value="1"/>
</dbReference>
<dbReference type="InParanoid" id="A0A1Q3D286"/>
<dbReference type="InterPro" id="IPR044181">
    <property type="entry name" value="FLZ17/18"/>
</dbReference>
<comment type="similarity">
    <text evidence="1">Belongs to the FLZ family.</text>
</comment>
<feature type="zinc finger region" description="FLZ-type" evidence="4">
    <location>
        <begin position="83"/>
        <end position="127"/>
    </location>
</feature>
<evidence type="ECO:0000313" key="7">
    <source>
        <dbReference type="Proteomes" id="UP000187406"/>
    </source>
</evidence>
<organism evidence="6 7">
    <name type="scientific">Cephalotus follicularis</name>
    <name type="common">Albany pitcher plant</name>
    <dbReference type="NCBI Taxonomy" id="3775"/>
    <lineage>
        <taxon>Eukaryota</taxon>
        <taxon>Viridiplantae</taxon>
        <taxon>Streptophyta</taxon>
        <taxon>Embryophyta</taxon>
        <taxon>Tracheophyta</taxon>
        <taxon>Spermatophyta</taxon>
        <taxon>Magnoliopsida</taxon>
        <taxon>eudicotyledons</taxon>
        <taxon>Gunneridae</taxon>
        <taxon>Pentapetalae</taxon>
        <taxon>rosids</taxon>
        <taxon>fabids</taxon>
        <taxon>Oxalidales</taxon>
        <taxon>Cephalotaceae</taxon>
        <taxon>Cephalotus</taxon>
    </lineage>
</organism>
<dbReference type="Pfam" id="PF04570">
    <property type="entry name" value="zf-FLZ"/>
    <property type="match status" value="1"/>
</dbReference>
<protein>
    <submittedName>
        <fullName evidence="6">DUF581 domain-containing protein</fullName>
    </submittedName>
</protein>
<dbReference type="Proteomes" id="UP000187406">
    <property type="component" value="Unassembled WGS sequence"/>
</dbReference>
<sequence>MIQRISSPFKLGGGNQEIKMKREGPYTGYASSNKSSAVVGLRILTQISHEKYSNIVVKSALRSSHDHRPSRTHRLLAQSRVSCYLKSCYLCNKKLSLDKDVYMYMGDQGFCSIECRSRQIVLDEMRELETSTNQMLTSYNRHCGNAGRSETRKLLDDLCQGRNPLPRQNHWEAITY</sequence>
<name>A0A1Q3D286_CEPFO</name>
<keyword evidence="3" id="KW-0862">Zinc</keyword>
<proteinExistence type="inferred from homology"/>
<reference evidence="7" key="1">
    <citation type="submission" date="2016-04" db="EMBL/GenBank/DDBJ databases">
        <title>Cephalotus genome sequencing.</title>
        <authorList>
            <person name="Fukushima K."/>
            <person name="Hasebe M."/>
            <person name="Fang X."/>
        </authorList>
    </citation>
    <scope>NUCLEOTIDE SEQUENCE [LARGE SCALE GENOMIC DNA]</scope>
    <source>
        <strain evidence="7">cv. St1</strain>
    </source>
</reference>
<accession>A0A1Q3D286</accession>
<dbReference type="PROSITE" id="PS51795">
    <property type="entry name" value="ZF_FLZ"/>
    <property type="match status" value="1"/>
</dbReference>